<keyword evidence="3" id="KW-1185">Reference proteome</keyword>
<dbReference type="Proteomes" id="UP001319921">
    <property type="component" value="Chromosome"/>
</dbReference>
<organism evidence="2 3">
    <name type="scientific">Saccharolobus caldissimus</name>
    <dbReference type="NCBI Taxonomy" id="1702097"/>
    <lineage>
        <taxon>Archaea</taxon>
        <taxon>Thermoproteota</taxon>
        <taxon>Thermoprotei</taxon>
        <taxon>Sulfolobales</taxon>
        <taxon>Sulfolobaceae</taxon>
        <taxon>Saccharolobus</taxon>
    </lineage>
</organism>
<accession>A0AAQ4CPP5</accession>
<sequence length="172" mass="19494">MNLAEYYKLDYLKINDVINLYTIKKVKEAEIINGIQDLESILPEDSADLIIIKSKDESYVNTKLVADFQFSEPLYVSAIGLPQQITNEQVSLLKIDVNADNVIGGSLIKKDLPFIVFFTNSGTKIISISDINPPTPERKQPKSIKKRKRKNKKRAKKSNSKPKTKSKSPRKN</sequence>
<dbReference type="EMBL" id="AP025226">
    <property type="protein sequence ID" value="BDB97776.1"/>
    <property type="molecule type" value="Genomic_DNA"/>
</dbReference>
<reference evidence="2 3" key="1">
    <citation type="journal article" date="2022" name="Microbiol. Resour. Announc.">
        <title>Complete Genome Sequence of the Hyperthermophilic and Acidophilic Archaeon Saccharolobus caldissimus Strain HS-3T.</title>
        <authorList>
            <person name="Sakai H.D."/>
            <person name="Kurosawa N."/>
        </authorList>
    </citation>
    <scope>NUCLEOTIDE SEQUENCE [LARGE SCALE GENOMIC DNA]</scope>
    <source>
        <strain evidence="2 3">JCM32116</strain>
    </source>
</reference>
<dbReference type="RefSeq" id="WP_229571747.1">
    <property type="nucleotide sequence ID" value="NZ_AP025226.1"/>
</dbReference>
<evidence type="ECO:0000313" key="3">
    <source>
        <dbReference type="Proteomes" id="UP001319921"/>
    </source>
</evidence>
<feature type="region of interest" description="Disordered" evidence="1">
    <location>
        <begin position="128"/>
        <end position="172"/>
    </location>
</feature>
<dbReference type="GeneID" id="68865532"/>
<dbReference type="AlphaFoldDB" id="A0AAQ4CPP5"/>
<dbReference type="KEGG" id="scas:SACC_07930"/>
<evidence type="ECO:0000256" key="1">
    <source>
        <dbReference type="SAM" id="MobiDB-lite"/>
    </source>
</evidence>
<gene>
    <name evidence="2" type="ORF">SACC_07930</name>
</gene>
<proteinExistence type="predicted"/>
<protein>
    <submittedName>
        <fullName evidence="2">Uncharacterized protein</fullName>
    </submittedName>
</protein>
<feature type="compositionally biased region" description="Basic residues" evidence="1">
    <location>
        <begin position="141"/>
        <end position="172"/>
    </location>
</feature>
<name>A0AAQ4CPP5_9CREN</name>
<evidence type="ECO:0000313" key="2">
    <source>
        <dbReference type="EMBL" id="BDB97776.1"/>
    </source>
</evidence>